<proteinExistence type="inferred from homology"/>
<dbReference type="InterPro" id="IPR017138">
    <property type="entry name" value="Asp_Glu_LeuTrfase"/>
</dbReference>
<dbReference type="PIRSF" id="PIRSF037208">
    <property type="entry name" value="ATE_pro_prd"/>
    <property type="match status" value="1"/>
</dbReference>
<dbReference type="PANTHER" id="PTHR21367">
    <property type="entry name" value="ARGININE-TRNA-PROTEIN TRANSFERASE 1"/>
    <property type="match status" value="1"/>
</dbReference>
<evidence type="ECO:0000313" key="8">
    <source>
        <dbReference type="Proteomes" id="UP000005953"/>
    </source>
</evidence>
<dbReference type="InterPro" id="IPR007471">
    <property type="entry name" value="N-end_Aminoacyl_Trfase_N"/>
</dbReference>
<dbReference type="SUPFAM" id="SSF55729">
    <property type="entry name" value="Acyl-CoA N-acyltransferases (Nat)"/>
    <property type="match status" value="1"/>
</dbReference>
<sequence>MSNSESLRTTTIKLFRTGDHDCSYLPDRQSRTLFLDPELNYDTRLYEELTQSGFRRSGRHLYRPDCRGCQSCISARIPVNDFKMTRRFRRVLKKTDHLRLEIAPATFRDEDYALFERYINERHSDGDMYPASKISYQDFLATETPFSWHLRYFDQDRLIAVAVTDQLHSGLSAIYTFFEPDIDYLSPGVFSILRQLELCEQRNLPYLYLGYWVPGCQKMQYKTDYRPIELLVDGRWQRLVTRD</sequence>
<evidence type="ECO:0000259" key="5">
    <source>
        <dbReference type="Pfam" id="PF04376"/>
    </source>
</evidence>
<dbReference type="Proteomes" id="UP000005953">
    <property type="component" value="Unassembled WGS sequence"/>
</dbReference>
<dbReference type="InterPro" id="IPR007472">
    <property type="entry name" value="N-end_Aminoacyl_Trfase_C"/>
</dbReference>
<dbReference type="RefSeq" id="WP_008043371.1">
    <property type="nucleotide sequence ID" value="NZ_CH724150.1"/>
</dbReference>
<evidence type="ECO:0000256" key="4">
    <source>
        <dbReference type="HAMAP-Rule" id="MF_00689"/>
    </source>
</evidence>
<dbReference type="AlphaFoldDB" id="A4BDQ2"/>
<comment type="similarity">
    <text evidence="4">Belongs to the R-transferase family. Bpt subfamily.</text>
</comment>
<keyword evidence="1 4" id="KW-0963">Cytoplasm</keyword>
<dbReference type="EC" id="2.3.2.29" evidence="4"/>
<dbReference type="NCBIfam" id="NF002341">
    <property type="entry name" value="PRK01305.1-1"/>
    <property type="match status" value="1"/>
</dbReference>
<feature type="domain" description="N-end rule aminoacyl transferase C-terminal" evidence="6">
    <location>
        <begin position="110"/>
        <end position="231"/>
    </location>
</feature>
<comment type="catalytic activity">
    <reaction evidence="4">
        <text>N-terminal L-glutamyl-[protein] + L-leucyl-tRNA(Leu) = N-terminal L-leucyl-L-glutamyl-[protein] + tRNA(Leu) + H(+)</text>
        <dbReference type="Rhea" id="RHEA:50412"/>
        <dbReference type="Rhea" id="RHEA-COMP:9613"/>
        <dbReference type="Rhea" id="RHEA-COMP:9622"/>
        <dbReference type="Rhea" id="RHEA-COMP:12664"/>
        <dbReference type="Rhea" id="RHEA-COMP:12668"/>
        <dbReference type="ChEBI" id="CHEBI:15378"/>
        <dbReference type="ChEBI" id="CHEBI:64721"/>
        <dbReference type="ChEBI" id="CHEBI:78442"/>
        <dbReference type="ChEBI" id="CHEBI:78494"/>
        <dbReference type="ChEBI" id="CHEBI:133041"/>
        <dbReference type="EC" id="2.3.2.29"/>
    </reaction>
</comment>
<protein>
    <recommendedName>
        <fullName evidence="4">Aspartate/glutamate leucyltransferase</fullName>
        <ecNumber evidence="4">2.3.2.29</ecNumber>
    </recommendedName>
</protein>
<dbReference type="GO" id="GO:0005737">
    <property type="term" value="C:cytoplasm"/>
    <property type="evidence" value="ECO:0007669"/>
    <property type="project" value="UniProtKB-SubCell"/>
</dbReference>
<dbReference type="InterPro" id="IPR016181">
    <property type="entry name" value="Acyl_CoA_acyltransferase"/>
</dbReference>
<dbReference type="GO" id="GO:0004057">
    <property type="term" value="F:arginyl-tRNA--protein transferase activity"/>
    <property type="evidence" value="ECO:0007669"/>
    <property type="project" value="InterPro"/>
</dbReference>
<comment type="function">
    <text evidence="4">Functions in the N-end rule pathway of protein degradation where it conjugates Leu from its aminoacyl-tRNA to the N-termini of proteins containing an N-terminal aspartate or glutamate.</text>
</comment>
<dbReference type="NCBIfam" id="NF002342">
    <property type="entry name" value="PRK01305.1-3"/>
    <property type="match status" value="1"/>
</dbReference>
<dbReference type="InterPro" id="IPR030700">
    <property type="entry name" value="N-end_Aminoacyl_Trfase"/>
</dbReference>
<keyword evidence="3 4" id="KW-0012">Acyltransferase</keyword>
<comment type="catalytic activity">
    <reaction evidence="4">
        <text>N-terminal L-aspartyl-[protein] + L-leucyl-tRNA(Leu) = N-terminal L-leucyl-L-aspartyl-[protein] + tRNA(Leu) + H(+)</text>
        <dbReference type="Rhea" id="RHEA:50420"/>
        <dbReference type="Rhea" id="RHEA-COMP:9613"/>
        <dbReference type="Rhea" id="RHEA-COMP:9622"/>
        <dbReference type="Rhea" id="RHEA-COMP:12669"/>
        <dbReference type="Rhea" id="RHEA-COMP:12674"/>
        <dbReference type="ChEBI" id="CHEBI:15378"/>
        <dbReference type="ChEBI" id="CHEBI:64720"/>
        <dbReference type="ChEBI" id="CHEBI:78442"/>
        <dbReference type="ChEBI" id="CHEBI:78494"/>
        <dbReference type="ChEBI" id="CHEBI:133042"/>
        <dbReference type="EC" id="2.3.2.29"/>
    </reaction>
</comment>
<comment type="caution">
    <text evidence="7">The sequence shown here is derived from an EMBL/GenBank/DDBJ whole genome shotgun (WGS) entry which is preliminary data.</text>
</comment>
<dbReference type="EMBL" id="AAOE01000008">
    <property type="protein sequence ID" value="EAR09661.1"/>
    <property type="molecule type" value="Genomic_DNA"/>
</dbReference>
<organism evidence="7 8">
    <name type="scientific">Reinekea blandensis MED297</name>
    <dbReference type="NCBI Taxonomy" id="314283"/>
    <lineage>
        <taxon>Bacteria</taxon>
        <taxon>Pseudomonadati</taxon>
        <taxon>Pseudomonadota</taxon>
        <taxon>Gammaproteobacteria</taxon>
        <taxon>Oceanospirillales</taxon>
        <taxon>Saccharospirillaceae</taxon>
        <taxon>Reinekea</taxon>
    </lineage>
</organism>
<dbReference type="Pfam" id="PF04377">
    <property type="entry name" value="ATE_C"/>
    <property type="match status" value="1"/>
</dbReference>
<reference evidence="7 8" key="1">
    <citation type="submission" date="2006-02" db="EMBL/GenBank/DDBJ databases">
        <authorList>
            <person name="Pinhassi J."/>
            <person name="Pedros-Alio C."/>
            <person name="Ferriera S."/>
            <person name="Johnson J."/>
            <person name="Kravitz S."/>
            <person name="Halpern A."/>
            <person name="Remington K."/>
            <person name="Beeson K."/>
            <person name="Tran B."/>
            <person name="Rogers Y.-H."/>
            <person name="Friedman R."/>
            <person name="Venter J.C."/>
        </authorList>
    </citation>
    <scope>NUCLEOTIDE SEQUENCE [LARGE SCALE GENOMIC DNA]</scope>
    <source>
        <strain evidence="7 8">MED297</strain>
    </source>
</reference>
<name>A4BDQ2_9GAMM</name>
<dbReference type="NCBIfam" id="NF002346">
    <property type="entry name" value="PRK01305.2-3"/>
    <property type="match status" value="1"/>
</dbReference>
<evidence type="ECO:0000256" key="3">
    <source>
        <dbReference type="ARBA" id="ARBA00023315"/>
    </source>
</evidence>
<dbReference type="GO" id="GO:0071596">
    <property type="term" value="P:ubiquitin-dependent protein catabolic process via the N-end rule pathway"/>
    <property type="evidence" value="ECO:0007669"/>
    <property type="project" value="InterPro"/>
</dbReference>
<comment type="subcellular location">
    <subcellularLocation>
        <location evidence="4">Cytoplasm</location>
    </subcellularLocation>
</comment>
<dbReference type="OrthoDB" id="9782022at2"/>
<evidence type="ECO:0000259" key="6">
    <source>
        <dbReference type="Pfam" id="PF04377"/>
    </source>
</evidence>
<dbReference type="Pfam" id="PF04376">
    <property type="entry name" value="ATE_N"/>
    <property type="match status" value="1"/>
</dbReference>
<dbReference type="NCBIfam" id="NF002345">
    <property type="entry name" value="PRK01305.2-2"/>
    <property type="match status" value="1"/>
</dbReference>
<gene>
    <name evidence="4" type="primary">bpt</name>
    <name evidence="7" type="ORF">MED297_15919</name>
</gene>
<evidence type="ECO:0000313" key="7">
    <source>
        <dbReference type="EMBL" id="EAR09661.1"/>
    </source>
</evidence>
<evidence type="ECO:0000256" key="1">
    <source>
        <dbReference type="ARBA" id="ARBA00022490"/>
    </source>
</evidence>
<dbReference type="STRING" id="314283.MED297_15919"/>
<accession>A4BDQ2</accession>
<dbReference type="HOGENOM" id="CLU_077607_0_0_6"/>
<keyword evidence="8" id="KW-1185">Reference proteome</keyword>
<dbReference type="PANTHER" id="PTHR21367:SF1">
    <property type="entry name" value="ARGINYL-TRNA--PROTEIN TRANSFERASE 1"/>
    <property type="match status" value="1"/>
</dbReference>
<feature type="domain" description="N-end aminoacyl transferase N-terminal" evidence="5">
    <location>
        <begin position="20"/>
        <end position="90"/>
    </location>
</feature>
<dbReference type="GO" id="GO:0008914">
    <property type="term" value="F:leucyl-tRNA--protein transferase activity"/>
    <property type="evidence" value="ECO:0007669"/>
    <property type="project" value="UniProtKB-UniRule"/>
</dbReference>
<keyword evidence="2 4" id="KW-0808">Transferase</keyword>
<dbReference type="HAMAP" id="MF_00689">
    <property type="entry name" value="Bpt"/>
    <property type="match status" value="1"/>
</dbReference>
<evidence type="ECO:0000256" key="2">
    <source>
        <dbReference type="ARBA" id="ARBA00022679"/>
    </source>
</evidence>